<keyword evidence="3" id="KW-0804">Transcription</keyword>
<dbReference type="InterPro" id="IPR019888">
    <property type="entry name" value="Tscrpt_reg_AsnC-like"/>
</dbReference>
<evidence type="ECO:0000256" key="2">
    <source>
        <dbReference type="ARBA" id="ARBA00023125"/>
    </source>
</evidence>
<dbReference type="Pfam" id="PF13404">
    <property type="entry name" value="HTH_AsnC-type"/>
    <property type="match status" value="1"/>
</dbReference>
<dbReference type="GO" id="GO:0043200">
    <property type="term" value="P:response to amino acid"/>
    <property type="evidence" value="ECO:0007669"/>
    <property type="project" value="TreeGrafter"/>
</dbReference>
<dbReference type="SUPFAM" id="SSF54909">
    <property type="entry name" value="Dimeric alpha+beta barrel"/>
    <property type="match status" value="1"/>
</dbReference>
<dbReference type="PANTHER" id="PTHR30154:SF53">
    <property type="entry name" value="HTH-TYPE TRANSCRIPTIONAL REGULATOR LRPC"/>
    <property type="match status" value="1"/>
</dbReference>
<evidence type="ECO:0000313" key="6">
    <source>
        <dbReference type="EMBL" id="RIL44665.1"/>
    </source>
</evidence>
<keyword evidence="2" id="KW-0238">DNA-binding</keyword>
<dbReference type="SUPFAM" id="SSF46785">
    <property type="entry name" value="Winged helix' DNA-binding domain"/>
    <property type="match status" value="1"/>
</dbReference>
<dbReference type="AlphaFoldDB" id="A0A0D0QXR2"/>
<evidence type="ECO:0000313" key="5">
    <source>
        <dbReference type="EMBL" id="GEQ05020.1"/>
    </source>
</evidence>
<dbReference type="GO" id="GO:0005829">
    <property type="term" value="C:cytosol"/>
    <property type="evidence" value="ECO:0007669"/>
    <property type="project" value="TreeGrafter"/>
</dbReference>
<organism evidence="6 7">
    <name type="scientific">Staphylococcus gallinarum</name>
    <dbReference type="NCBI Taxonomy" id="1293"/>
    <lineage>
        <taxon>Bacteria</taxon>
        <taxon>Bacillati</taxon>
        <taxon>Bacillota</taxon>
        <taxon>Bacilli</taxon>
        <taxon>Bacillales</taxon>
        <taxon>Staphylococcaceae</taxon>
        <taxon>Staphylococcus</taxon>
    </lineage>
</organism>
<dbReference type="EMBL" id="QXRZ01000001">
    <property type="protein sequence ID" value="RIL44665.1"/>
    <property type="molecule type" value="Genomic_DNA"/>
</dbReference>
<reference evidence="5 8" key="2">
    <citation type="submission" date="2019-07" db="EMBL/GenBank/DDBJ databases">
        <title>Whole genome shotgun sequence of Staphylococcus gallinarum NBRC 109767.</title>
        <authorList>
            <person name="Hosoyama A."/>
            <person name="Uohara A."/>
            <person name="Ohji S."/>
            <person name="Ichikawa N."/>
        </authorList>
    </citation>
    <scope>NUCLEOTIDE SEQUENCE [LARGE SCALE GENOMIC DNA]</scope>
    <source>
        <strain evidence="5 8">NBRC 109767</strain>
    </source>
</reference>
<dbReference type="InterPro" id="IPR000485">
    <property type="entry name" value="AsnC-type_HTH_dom"/>
</dbReference>
<dbReference type="Proteomes" id="UP000283576">
    <property type="component" value="Unassembled WGS sequence"/>
</dbReference>
<reference evidence="6 7" key="1">
    <citation type="journal article" date="2016" name="Front. Microbiol.">
        <title>Comprehensive Phylogenetic Analysis of Bovine Non-aureus Staphylococci Species Based on Whole-Genome Sequencing.</title>
        <authorList>
            <person name="Naushad S."/>
            <person name="Barkema H.W."/>
            <person name="Luby C."/>
            <person name="Condas L.A."/>
            <person name="Nobrega D.B."/>
            <person name="Carson D.A."/>
            <person name="De Buck J."/>
        </authorList>
    </citation>
    <scope>NUCLEOTIDE SEQUENCE [LARGE SCALE GENOMIC DNA]</scope>
    <source>
        <strain evidence="6 7">SNUC 1388</strain>
    </source>
</reference>
<accession>A0A0D0QXR2</accession>
<proteinExistence type="predicted"/>
<feature type="domain" description="HTH asnC-type" evidence="4">
    <location>
        <begin position="1"/>
        <end position="62"/>
    </location>
</feature>
<comment type="caution">
    <text evidence="6">The sequence shown here is derived from an EMBL/GenBank/DDBJ whole genome shotgun (WGS) entry which is preliminary data.</text>
</comment>
<evidence type="ECO:0000259" key="4">
    <source>
        <dbReference type="PROSITE" id="PS50956"/>
    </source>
</evidence>
<dbReference type="EMBL" id="BKAX01000003">
    <property type="protein sequence ID" value="GEQ05020.1"/>
    <property type="molecule type" value="Genomic_DNA"/>
</dbReference>
<protein>
    <submittedName>
        <fullName evidence="5">HTH-type transcriptional regulator LrpC</fullName>
    </submittedName>
    <submittedName>
        <fullName evidence="6">Lrp/AsnC family transcriptional regulator</fullName>
    </submittedName>
</protein>
<dbReference type="PROSITE" id="PS50956">
    <property type="entry name" value="HTH_ASNC_2"/>
    <property type="match status" value="1"/>
</dbReference>
<dbReference type="SMART" id="SM00344">
    <property type="entry name" value="HTH_ASNC"/>
    <property type="match status" value="1"/>
</dbReference>
<dbReference type="OrthoDB" id="34294at2"/>
<dbReference type="Gene3D" id="1.10.10.10">
    <property type="entry name" value="Winged helix-like DNA-binding domain superfamily/Winged helix DNA-binding domain"/>
    <property type="match status" value="1"/>
</dbReference>
<dbReference type="InterPro" id="IPR036388">
    <property type="entry name" value="WH-like_DNA-bd_sf"/>
</dbReference>
<dbReference type="GO" id="GO:0043565">
    <property type="term" value="F:sequence-specific DNA binding"/>
    <property type="evidence" value="ECO:0007669"/>
    <property type="project" value="InterPro"/>
</dbReference>
<dbReference type="RefSeq" id="WP_042738789.1">
    <property type="nucleotide sequence ID" value="NZ_BKAX01000003.1"/>
</dbReference>
<dbReference type="Pfam" id="PF01037">
    <property type="entry name" value="AsnC_trans_reg"/>
    <property type="match status" value="1"/>
</dbReference>
<evidence type="ECO:0000256" key="3">
    <source>
        <dbReference type="ARBA" id="ARBA00023163"/>
    </source>
</evidence>
<keyword evidence="8" id="KW-1185">Reference proteome</keyword>
<name>A0A0D0QXR2_STAGA</name>
<evidence type="ECO:0000313" key="7">
    <source>
        <dbReference type="Proteomes" id="UP000283576"/>
    </source>
</evidence>
<dbReference type="PANTHER" id="PTHR30154">
    <property type="entry name" value="LEUCINE-RESPONSIVE REGULATORY PROTEIN"/>
    <property type="match status" value="1"/>
</dbReference>
<evidence type="ECO:0000256" key="1">
    <source>
        <dbReference type="ARBA" id="ARBA00023015"/>
    </source>
</evidence>
<dbReference type="InterPro" id="IPR011008">
    <property type="entry name" value="Dimeric_a/b-barrel"/>
</dbReference>
<dbReference type="Gene3D" id="3.30.70.920">
    <property type="match status" value="1"/>
</dbReference>
<dbReference type="PRINTS" id="PR00033">
    <property type="entry name" value="HTHASNC"/>
</dbReference>
<dbReference type="Proteomes" id="UP000321057">
    <property type="component" value="Unassembled WGS sequence"/>
</dbReference>
<sequence length="136" mass="15874">MDLTNVKIIQILKNDSKTSLNKISNDVNLSTPSVRERIIKLKDLGIINKYTIDINYTLLGFEIDVFIDIIIKNNLYSDFKKYISDQSNVEFCYRISGESCFLFKAHFKTMKDVEAFIDKLQYFGHTKTHFVFSKIV</sequence>
<gene>
    <name evidence="5" type="primary">lrpC</name>
    <name evidence="6" type="ORF">BUZ01_01435</name>
    <name evidence="5" type="ORF">SGA02_08480</name>
</gene>
<dbReference type="InterPro" id="IPR019887">
    <property type="entry name" value="Tscrpt_reg_AsnC/Lrp_C"/>
</dbReference>
<evidence type="ECO:0000313" key="8">
    <source>
        <dbReference type="Proteomes" id="UP000321057"/>
    </source>
</evidence>
<dbReference type="InterPro" id="IPR036390">
    <property type="entry name" value="WH_DNA-bd_sf"/>
</dbReference>
<keyword evidence="1" id="KW-0805">Transcription regulation</keyword>